<dbReference type="GO" id="GO:0005886">
    <property type="term" value="C:plasma membrane"/>
    <property type="evidence" value="ECO:0007669"/>
    <property type="project" value="UniProtKB-SubCell"/>
</dbReference>
<keyword evidence="3 6" id="KW-0812">Transmembrane</keyword>
<gene>
    <name evidence="7" type="ORF">BECKLPF1236A_GA0070988_100342</name>
    <name evidence="8" type="ORF">BECKLPF1236C_GA0070990_100652</name>
</gene>
<accession>A0A450VZI8</accession>
<dbReference type="GO" id="GO:0015171">
    <property type="term" value="F:amino acid transmembrane transporter activity"/>
    <property type="evidence" value="ECO:0007669"/>
    <property type="project" value="TreeGrafter"/>
</dbReference>
<evidence type="ECO:0000256" key="6">
    <source>
        <dbReference type="SAM" id="Phobius"/>
    </source>
</evidence>
<protein>
    <submittedName>
        <fullName evidence="7">Threonine/homoserine/homoserine lactone efflux protein</fullName>
    </submittedName>
</protein>
<evidence type="ECO:0000256" key="2">
    <source>
        <dbReference type="ARBA" id="ARBA00022475"/>
    </source>
</evidence>
<proteinExistence type="predicted"/>
<dbReference type="PANTHER" id="PTHR30086">
    <property type="entry name" value="ARGININE EXPORTER PROTEIN ARGO"/>
    <property type="match status" value="1"/>
</dbReference>
<feature type="transmembrane region" description="Helical" evidence="6">
    <location>
        <begin position="143"/>
        <end position="166"/>
    </location>
</feature>
<feature type="transmembrane region" description="Helical" evidence="6">
    <location>
        <begin position="178"/>
        <end position="202"/>
    </location>
</feature>
<keyword evidence="4 6" id="KW-1133">Transmembrane helix</keyword>
<evidence type="ECO:0000256" key="5">
    <source>
        <dbReference type="ARBA" id="ARBA00023136"/>
    </source>
</evidence>
<feature type="transmembrane region" description="Helical" evidence="6">
    <location>
        <begin position="39"/>
        <end position="62"/>
    </location>
</feature>
<keyword evidence="2" id="KW-1003">Cell membrane</keyword>
<dbReference type="AlphaFoldDB" id="A0A450VZI8"/>
<dbReference type="Pfam" id="PF01810">
    <property type="entry name" value="LysE"/>
    <property type="match status" value="1"/>
</dbReference>
<organism evidence="7">
    <name type="scientific">Candidatus Kentrum sp. LPFa</name>
    <dbReference type="NCBI Taxonomy" id="2126335"/>
    <lineage>
        <taxon>Bacteria</taxon>
        <taxon>Pseudomonadati</taxon>
        <taxon>Pseudomonadota</taxon>
        <taxon>Gammaproteobacteria</taxon>
        <taxon>Candidatus Kentrum</taxon>
    </lineage>
</organism>
<dbReference type="EMBL" id="CAADFM010000034">
    <property type="protein sequence ID" value="VFK10224.1"/>
    <property type="molecule type" value="Genomic_DNA"/>
</dbReference>
<evidence type="ECO:0000256" key="1">
    <source>
        <dbReference type="ARBA" id="ARBA00004651"/>
    </source>
</evidence>
<evidence type="ECO:0000256" key="4">
    <source>
        <dbReference type="ARBA" id="ARBA00022989"/>
    </source>
</evidence>
<evidence type="ECO:0000313" key="7">
    <source>
        <dbReference type="EMBL" id="VFK10224.1"/>
    </source>
</evidence>
<sequence length="210" mass="22535">MLNAILPAIIFGLSAGLIPGPSLTLILTQSLRYGPREGYKVALVPLVTDLPSVFAALVFAASITEMQMALGGLSIMGSLFLVYLSIDTFRATPISIMSEEVRPQSWLRGITVGLLNPHPWLFWMTIGAATLTHTIIVGSSATVVFLVGFYVVMIGSQLLLASLIGYSRELLSSRTYRITTHVLGVLQGGFAILLFLGGLRYLECCAGVLT</sequence>
<feature type="transmembrane region" description="Helical" evidence="6">
    <location>
        <begin position="6"/>
        <end position="27"/>
    </location>
</feature>
<comment type="subcellular location">
    <subcellularLocation>
        <location evidence="1">Cell membrane</location>
        <topology evidence="1">Multi-pass membrane protein</topology>
    </subcellularLocation>
</comment>
<reference evidence="7" key="1">
    <citation type="submission" date="2019-02" db="EMBL/GenBank/DDBJ databases">
        <authorList>
            <person name="Gruber-Vodicka R. H."/>
            <person name="Seah K. B. B."/>
        </authorList>
    </citation>
    <scope>NUCLEOTIDE SEQUENCE</scope>
    <source>
        <strain evidence="7">BECK_S312</strain>
        <strain evidence="8">BECK_S426</strain>
    </source>
</reference>
<feature type="transmembrane region" description="Helical" evidence="6">
    <location>
        <begin position="120"/>
        <end position="137"/>
    </location>
</feature>
<feature type="transmembrane region" description="Helical" evidence="6">
    <location>
        <begin position="68"/>
        <end position="86"/>
    </location>
</feature>
<dbReference type="EMBL" id="CAADFP010000065">
    <property type="protein sequence ID" value="VFK28456.1"/>
    <property type="molecule type" value="Genomic_DNA"/>
</dbReference>
<name>A0A450VZI8_9GAMM</name>
<evidence type="ECO:0000313" key="8">
    <source>
        <dbReference type="EMBL" id="VFK28456.1"/>
    </source>
</evidence>
<evidence type="ECO:0000256" key="3">
    <source>
        <dbReference type="ARBA" id="ARBA00022692"/>
    </source>
</evidence>
<dbReference type="PANTHER" id="PTHR30086:SF20">
    <property type="entry name" value="ARGININE EXPORTER PROTEIN ARGO-RELATED"/>
    <property type="match status" value="1"/>
</dbReference>
<dbReference type="InterPro" id="IPR001123">
    <property type="entry name" value="LeuE-type"/>
</dbReference>
<keyword evidence="5 6" id="KW-0472">Membrane</keyword>